<dbReference type="EC" id="2.6.1.-" evidence="7"/>
<comment type="caution">
    <text evidence="7">The sequence shown here is derived from an EMBL/GenBank/DDBJ whole genome shotgun (WGS) entry which is preliminary data.</text>
</comment>
<gene>
    <name evidence="7" type="primary">patA_1</name>
    <name evidence="8" type="ORF">HT99x_004085</name>
    <name evidence="7" type="ORF">HT99x_00901</name>
</gene>
<dbReference type="InterPro" id="IPR015421">
    <property type="entry name" value="PyrdxlP-dep_Trfase_major"/>
</dbReference>
<dbReference type="STRING" id="295108.HT99x_00901"/>
<evidence type="ECO:0000313" key="9">
    <source>
        <dbReference type="Proteomes" id="UP000051497"/>
    </source>
</evidence>
<dbReference type="AlphaFoldDB" id="A0A0Q9YXN1"/>
<dbReference type="InterPro" id="IPR004839">
    <property type="entry name" value="Aminotransferase_I/II_large"/>
</dbReference>
<comment type="cofactor">
    <cofactor evidence="1">
        <name>pyridoxal 5'-phosphate</name>
        <dbReference type="ChEBI" id="CHEBI:597326"/>
    </cofactor>
</comment>
<protein>
    <submittedName>
        <fullName evidence="7">Putative N-acetyl-LL-diaminopimelate aminotransferase</fullName>
        <ecNumber evidence="7">2.6.1.-</ecNumber>
    </submittedName>
    <submittedName>
        <fullName evidence="8">Pyridoxal phosphate-dependent aminotransferase</fullName>
    </submittedName>
</protein>
<dbReference type="EMBL" id="LKAJ01000003">
    <property type="protein sequence ID" value="KRG21710.1"/>
    <property type="molecule type" value="Genomic_DNA"/>
</dbReference>
<keyword evidence="4 7" id="KW-0808">Transferase</keyword>
<evidence type="ECO:0000256" key="3">
    <source>
        <dbReference type="ARBA" id="ARBA00022576"/>
    </source>
</evidence>
<dbReference type="Pfam" id="PF00155">
    <property type="entry name" value="Aminotran_1_2"/>
    <property type="match status" value="1"/>
</dbReference>
<dbReference type="GO" id="GO:0030170">
    <property type="term" value="F:pyridoxal phosphate binding"/>
    <property type="evidence" value="ECO:0007669"/>
    <property type="project" value="InterPro"/>
</dbReference>
<organism evidence="7">
    <name type="scientific">Candidatus Berkiella aquae</name>
    <dbReference type="NCBI Taxonomy" id="295108"/>
    <lineage>
        <taxon>Bacteria</taxon>
        <taxon>Pseudomonadati</taxon>
        <taxon>Pseudomonadota</taxon>
        <taxon>Gammaproteobacteria</taxon>
        <taxon>Candidatus Berkiellales</taxon>
        <taxon>Candidatus Berkiellaceae</taxon>
        <taxon>Candidatus Berkiella</taxon>
    </lineage>
</organism>
<dbReference type="SUPFAM" id="SSF53383">
    <property type="entry name" value="PLP-dependent transferases"/>
    <property type="match status" value="1"/>
</dbReference>
<dbReference type="RefSeq" id="WP_075065543.1">
    <property type="nucleotide sequence ID" value="NZ_LKAJ02000001.1"/>
</dbReference>
<dbReference type="PANTHER" id="PTHR46383:SF1">
    <property type="entry name" value="ASPARTATE AMINOTRANSFERASE"/>
    <property type="match status" value="1"/>
</dbReference>
<dbReference type="GO" id="GO:0006520">
    <property type="term" value="P:amino acid metabolic process"/>
    <property type="evidence" value="ECO:0007669"/>
    <property type="project" value="InterPro"/>
</dbReference>
<evidence type="ECO:0000313" key="7">
    <source>
        <dbReference type="EMBL" id="KRG21710.1"/>
    </source>
</evidence>
<comment type="similarity">
    <text evidence="2">Belongs to the class-I pyridoxal-phosphate-dependent aminotransferase family.</text>
</comment>
<feature type="domain" description="Aminotransferase class I/classII large" evidence="6">
    <location>
        <begin position="36"/>
        <end position="410"/>
    </location>
</feature>
<evidence type="ECO:0000256" key="2">
    <source>
        <dbReference type="ARBA" id="ARBA00007441"/>
    </source>
</evidence>
<dbReference type="Proteomes" id="UP000051497">
    <property type="component" value="Unassembled WGS sequence"/>
</dbReference>
<dbReference type="InterPro" id="IPR050596">
    <property type="entry name" value="AspAT/PAT-like"/>
</dbReference>
<evidence type="ECO:0000256" key="4">
    <source>
        <dbReference type="ARBA" id="ARBA00022679"/>
    </source>
</evidence>
<evidence type="ECO:0000313" key="8">
    <source>
        <dbReference type="EMBL" id="MCS5710597.1"/>
    </source>
</evidence>
<accession>A0A0Q9YXN1</accession>
<dbReference type="GO" id="GO:0008483">
    <property type="term" value="F:transaminase activity"/>
    <property type="evidence" value="ECO:0007669"/>
    <property type="project" value="UniProtKB-KW"/>
</dbReference>
<evidence type="ECO:0000259" key="6">
    <source>
        <dbReference type="Pfam" id="PF00155"/>
    </source>
</evidence>
<dbReference type="InterPro" id="IPR015424">
    <property type="entry name" value="PyrdxlP-dep_Trfase"/>
</dbReference>
<keyword evidence="9" id="KW-1185">Reference proteome</keyword>
<proteinExistence type="inferred from homology"/>
<evidence type="ECO:0000256" key="5">
    <source>
        <dbReference type="ARBA" id="ARBA00022898"/>
    </source>
</evidence>
<name>A0A0Q9YXN1_9GAMM</name>
<dbReference type="OrthoDB" id="9813612at2"/>
<evidence type="ECO:0000256" key="1">
    <source>
        <dbReference type="ARBA" id="ARBA00001933"/>
    </source>
</evidence>
<dbReference type="Gene3D" id="3.40.640.10">
    <property type="entry name" value="Type I PLP-dependent aspartate aminotransferase-like (Major domain)"/>
    <property type="match status" value="1"/>
</dbReference>
<reference evidence="8" key="3">
    <citation type="submission" date="2021-06" db="EMBL/GenBank/DDBJ databases">
        <title>Genomic Description and Analysis of Intracellular Bacteria, Candidatus Berkiella cookevillensis and Candidatus Berkiella aquae.</title>
        <authorList>
            <person name="Kidane D.T."/>
            <person name="Mehari Y.T."/>
            <person name="Rice F.C."/>
            <person name="Arivett B.A."/>
            <person name="Farone A.L."/>
            <person name="Berk S.G."/>
            <person name="Farone M.B."/>
        </authorList>
    </citation>
    <scope>NUCLEOTIDE SEQUENCE</scope>
    <source>
        <strain evidence="8">HT99</strain>
    </source>
</reference>
<dbReference type="EMBL" id="LKAJ02000001">
    <property type="protein sequence ID" value="MCS5710597.1"/>
    <property type="molecule type" value="Genomic_DNA"/>
</dbReference>
<keyword evidence="3 7" id="KW-0032">Aminotransferase</keyword>
<reference evidence="7" key="1">
    <citation type="submission" date="2015-09" db="EMBL/GenBank/DDBJ databases">
        <title>Draft Genome Sequences of Two Novel Amoeba-resistant Intranuclear Bacteria, Candidatus Berkiella cookevillensis and Candidatus Berkiella aquae.</title>
        <authorList>
            <person name="Mehari Y.T."/>
            <person name="Arivett B.A."/>
            <person name="Farone A.L."/>
            <person name="Gunderson J.H."/>
            <person name="Farone M.B."/>
        </authorList>
    </citation>
    <scope>NUCLEOTIDE SEQUENCE [LARGE SCALE GENOMIC DNA]</scope>
    <source>
        <strain evidence="7">HT99</strain>
    </source>
</reference>
<reference evidence="8" key="2">
    <citation type="journal article" date="2016" name="Genome Announc.">
        <title>Draft Genome Sequences of Two Novel Amoeba-Resistant Intranuclear Bacteria, 'Candidatus Berkiella cookevillensis' and 'Candidatus Berkiella aquae'.</title>
        <authorList>
            <person name="Mehari Y.T."/>
            <person name="Arivett B.A."/>
            <person name="Farone A.L."/>
            <person name="Gunderson J.H."/>
            <person name="Farone M.B."/>
        </authorList>
    </citation>
    <scope>NUCLEOTIDE SEQUENCE</scope>
    <source>
        <strain evidence="8">HT99</strain>
    </source>
</reference>
<dbReference type="CDD" id="cd00609">
    <property type="entry name" value="AAT_like"/>
    <property type="match status" value="1"/>
</dbReference>
<dbReference type="PANTHER" id="PTHR46383">
    <property type="entry name" value="ASPARTATE AMINOTRANSFERASE"/>
    <property type="match status" value="1"/>
</dbReference>
<sequence>MTHPHIPGFRKVPRTGVIYVMHRAQEMGYSMHDAAWVNLGQGAPQTDYIPGACQRIEQLTVEMSQYEYAPVTGQQTLRQKVADLYNTLYRKNKKSQYTWENVSISGGGRVALTRIVAALGNINMGHFLPDYTAYEELLSIFKAFIPIPILLSPDSGYKVPLEQIKKEILGRGLQALLISNPCNPTGQVISGDLLNDWVSLAKSLQCSLIFDEFYSHYIYDSAGQGTFPTTNSAAAFIDEVNHDPVIIIDGLTKNWRYPGWRLSWTLAPKQVIENIASAGSFLDGGASNLFQTEALKLLEPDYVEQEAKALQHCFQEKRDYTIHRLTEMGMEIEVKPEGAFYVWANLSKLPIPLQDGMAFFEAGLREKVITVPGIFFDVNPEKRRSHAQYDQYARISFGPEMKSLQRGLDALERAIQKAK</sequence>
<keyword evidence="5" id="KW-0663">Pyridoxal phosphate</keyword>